<sequence>MKRIGLVFGLVVSSLWGVVFSAHGFNVMDDKLFITGYVQNQSSYRMADGADELVSSENRLQVEMDANLHSQVKVHGVFRGIYDAIYDLRHESDRWGTNYAGSRDKLSTEYKIRELYMDATLGRCDFRVGKQQVVWGETDGLRLMDLINPLDMRRQFITRDWEDIRIPQLIAKAIYGIDPMRNAFFELLWNPGDLERDEVYFDTTMSDDYKSPWTIANSQSLEAIKPLRQAGLVRMKEKDTSELNADESEFGARFGMELGGWFFTLNYWQGFSKSPVLDGDLTVLEPMFLGSGPPPSLPVNLEYKYPREKVSGFTFNKATGLWVWRGEFATYWNKHYNTIDTSPVLGLPNISMVDETLQSSMLGFDYKRFIKWLNPEKMFFISGQAFHNHIFNYDDKLRSGPYSQKPREDSVALTFLANTGYHMDRICPEVLVVYDIGTTGWYIKPRVEFKYGEHWRPEIGGLVFTGDKYELPFGAYDHNDEIYFRLRYQF</sequence>
<protein>
    <submittedName>
        <fullName evidence="1">Uncharacterized protein</fullName>
    </submittedName>
</protein>
<organism evidence="1">
    <name type="scientific">uncultured Desulfobacterium sp</name>
    <dbReference type="NCBI Taxonomy" id="201089"/>
    <lineage>
        <taxon>Bacteria</taxon>
        <taxon>Pseudomonadati</taxon>
        <taxon>Thermodesulfobacteriota</taxon>
        <taxon>Desulfobacteria</taxon>
        <taxon>Desulfobacterales</taxon>
        <taxon>Desulfobacteriaceae</taxon>
        <taxon>Desulfobacterium</taxon>
        <taxon>environmental samples</taxon>
    </lineage>
</organism>
<accession>A0A445MSD9</accession>
<reference evidence="1" key="1">
    <citation type="submission" date="2018-01" db="EMBL/GenBank/DDBJ databases">
        <authorList>
            <person name="Regsiter A."/>
            <person name="William W."/>
        </authorList>
    </citation>
    <scope>NUCLEOTIDE SEQUENCE</scope>
    <source>
        <strain evidence="1">TRIP AH-1</strain>
    </source>
</reference>
<evidence type="ECO:0000313" key="1">
    <source>
        <dbReference type="EMBL" id="SPD72390.1"/>
    </source>
</evidence>
<name>A0A445MSD9_9BACT</name>
<dbReference type="InterPro" id="IPR010727">
    <property type="entry name" value="DUF1302"/>
</dbReference>
<dbReference type="EMBL" id="OJIN01000039">
    <property type="protein sequence ID" value="SPD72390.1"/>
    <property type="molecule type" value="Genomic_DNA"/>
</dbReference>
<gene>
    <name evidence="1" type="ORF">PITCH_A1330003</name>
</gene>
<proteinExistence type="predicted"/>
<dbReference type="AlphaFoldDB" id="A0A445MSD9"/>
<dbReference type="Pfam" id="PF06980">
    <property type="entry name" value="DUF1302"/>
    <property type="match status" value="1"/>
</dbReference>